<evidence type="ECO:0000256" key="2">
    <source>
        <dbReference type="ARBA" id="ARBA00022963"/>
    </source>
</evidence>
<feature type="active site" description="Nucleophile" evidence="4">
    <location>
        <position position="39"/>
    </location>
</feature>
<gene>
    <name evidence="6" type="ORF">LKD47_14265</name>
</gene>
<keyword evidence="2 4" id="KW-0442">Lipid degradation</keyword>
<dbReference type="CDD" id="cd07208">
    <property type="entry name" value="Pat_hypo_Ecoli_yjju_like"/>
    <property type="match status" value="1"/>
</dbReference>
<evidence type="ECO:0000256" key="4">
    <source>
        <dbReference type="PROSITE-ProRule" id="PRU01161"/>
    </source>
</evidence>
<dbReference type="RefSeq" id="WP_227710842.1">
    <property type="nucleotide sequence ID" value="NZ_JAJEQW010000022.1"/>
</dbReference>
<evidence type="ECO:0000256" key="3">
    <source>
        <dbReference type="ARBA" id="ARBA00023098"/>
    </source>
</evidence>
<dbReference type="Proteomes" id="UP001198893">
    <property type="component" value="Unassembled WGS sequence"/>
</dbReference>
<dbReference type="Gene3D" id="3.40.1090.10">
    <property type="entry name" value="Cytosolic phospholipase A2 catalytic domain"/>
    <property type="match status" value="2"/>
</dbReference>
<dbReference type="PANTHER" id="PTHR14226:SF25">
    <property type="entry name" value="PHOSPHOESTERASE"/>
    <property type="match status" value="1"/>
</dbReference>
<dbReference type="PANTHER" id="PTHR14226">
    <property type="entry name" value="NEUROPATHY TARGET ESTERASE/SWISS CHEESE D.MELANOGASTER"/>
    <property type="match status" value="1"/>
</dbReference>
<protein>
    <submittedName>
        <fullName evidence="6">Patatin family protein</fullName>
    </submittedName>
</protein>
<reference evidence="6" key="1">
    <citation type="submission" date="2021-10" db="EMBL/GenBank/DDBJ databases">
        <title>Anaerobic single-cell dispensing facilitates the cultivation of human gut bacteria.</title>
        <authorList>
            <person name="Afrizal A."/>
        </authorList>
    </citation>
    <scope>NUCLEOTIDE SEQUENCE</scope>
    <source>
        <strain evidence="6">CLA-AA-H204</strain>
    </source>
</reference>
<keyword evidence="1 4" id="KW-0378">Hydrolase</keyword>
<evidence type="ECO:0000259" key="5">
    <source>
        <dbReference type="PROSITE" id="PS51635"/>
    </source>
</evidence>
<dbReference type="Pfam" id="PF19890">
    <property type="entry name" value="DUF6363"/>
    <property type="match status" value="1"/>
</dbReference>
<name>A0AAW4WMD4_9FIRM</name>
<feature type="domain" description="PNPLA" evidence="5">
    <location>
        <begin position="6"/>
        <end position="175"/>
    </location>
</feature>
<dbReference type="InterPro" id="IPR045943">
    <property type="entry name" value="DUF6363"/>
</dbReference>
<dbReference type="Pfam" id="PF01734">
    <property type="entry name" value="Patatin"/>
    <property type="match status" value="1"/>
</dbReference>
<dbReference type="PROSITE" id="PS51635">
    <property type="entry name" value="PNPLA"/>
    <property type="match status" value="1"/>
</dbReference>
<dbReference type="InterPro" id="IPR050301">
    <property type="entry name" value="NTE"/>
</dbReference>
<keyword evidence="3 4" id="KW-0443">Lipid metabolism</keyword>
<feature type="active site" description="Proton acceptor" evidence="4">
    <location>
        <position position="162"/>
    </location>
</feature>
<dbReference type="InterPro" id="IPR037483">
    <property type="entry name" value="YjjU-like"/>
</dbReference>
<dbReference type="AlphaFoldDB" id="A0AAW4WMD4"/>
<dbReference type="GO" id="GO:0016787">
    <property type="term" value="F:hydrolase activity"/>
    <property type="evidence" value="ECO:0007669"/>
    <property type="project" value="UniProtKB-UniRule"/>
</dbReference>
<dbReference type="SUPFAM" id="SSF52151">
    <property type="entry name" value="FabD/lysophospholipase-like"/>
    <property type="match status" value="1"/>
</dbReference>
<dbReference type="GO" id="GO:0016042">
    <property type="term" value="P:lipid catabolic process"/>
    <property type="evidence" value="ECO:0007669"/>
    <property type="project" value="UniProtKB-UniRule"/>
</dbReference>
<evidence type="ECO:0000313" key="7">
    <source>
        <dbReference type="Proteomes" id="UP001198893"/>
    </source>
</evidence>
<proteinExistence type="predicted"/>
<dbReference type="EMBL" id="JAJEQW010000022">
    <property type="protein sequence ID" value="MCC2243443.1"/>
    <property type="molecule type" value="Genomic_DNA"/>
</dbReference>
<dbReference type="InterPro" id="IPR016035">
    <property type="entry name" value="Acyl_Trfase/lysoPLipase"/>
</dbReference>
<dbReference type="InterPro" id="IPR002641">
    <property type="entry name" value="PNPLA_dom"/>
</dbReference>
<evidence type="ECO:0000313" key="6">
    <source>
        <dbReference type="EMBL" id="MCC2243443.1"/>
    </source>
</evidence>
<comment type="caution">
    <text evidence="6">The sequence shown here is derived from an EMBL/GenBank/DDBJ whole genome shotgun (WGS) entry which is preliminary data.</text>
</comment>
<feature type="short sequence motif" description="GXSXG" evidence="4">
    <location>
        <begin position="37"/>
        <end position="41"/>
    </location>
</feature>
<organism evidence="6 7">
    <name type="scientific">Roseburia amylophila</name>
    <dbReference type="NCBI Taxonomy" id="2981794"/>
    <lineage>
        <taxon>Bacteria</taxon>
        <taxon>Bacillati</taxon>
        <taxon>Bacillota</taxon>
        <taxon>Clostridia</taxon>
        <taxon>Lachnospirales</taxon>
        <taxon>Lachnospiraceae</taxon>
        <taxon>Roseburia</taxon>
    </lineage>
</organism>
<evidence type="ECO:0000256" key="1">
    <source>
        <dbReference type="ARBA" id="ARBA00022801"/>
    </source>
</evidence>
<comment type="caution">
    <text evidence="4">Lacks conserved residue(s) required for the propagation of feature annotation.</text>
</comment>
<feature type="short sequence motif" description="DGA/G" evidence="4">
    <location>
        <begin position="162"/>
        <end position="164"/>
    </location>
</feature>
<accession>A0AAW4WMD4</accession>
<sequence length="285" mass="31698">MEKSGLIVEGGGMKCAYSAGILDAFLDDNVTFDYCMGVSAGAANTASYLAGQHGRNLRFYIEHVKDPRYISIKNLIKTGSLFGLQYIYGTLTNSTGNDPLDYDALVANPSEFHFPATNAATGKAEYFSKEDLGRDDYRGIMATCALPGFCKPISFHGNYYYDGGVADSIPVERAIADGCDKVVIIYCRPLGYVKQPESYRFLYKKMLRKFPNTITAIDNRHLNYRHSVEVAAKLQKEGRAFLFAPSHQVKIGTFTTDPKIMQELYDLGISDYKAQKDALRAFLNN</sequence>